<comment type="function">
    <text evidence="11">Catalyzes the transfer of galactose onto proteins or lipids.</text>
</comment>
<evidence type="ECO:0000256" key="1">
    <source>
        <dbReference type="ARBA" id="ARBA00004606"/>
    </source>
</evidence>
<dbReference type="CDD" id="cd00899">
    <property type="entry name" value="b4GalT"/>
    <property type="match status" value="1"/>
</dbReference>
<proteinExistence type="inferred from homology"/>
<dbReference type="GO" id="GO:0016020">
    <property type="term" value="C:membrane"/>
    <property type="evidence" value="ECO:0007669"/>
    <property type="project" value="UniProtKB-SubCell"/>
</dbReference>
<comment type="pathway">
    <text evidence="2 11">Protein modification; protein glycosylation.</text>
</comment>
<dbReference type="Proteomes" id="UP000694843">
    <property type="component" value="Unplaced"/>
</dbReference>
<comment type="subcellular location">
    <subcellularLocation>
        <location evidence="1 11">Membrane</location>
        <topology evidence="1 11">Single-pass type II membrane protein</topology>
    </subcellularLocation>
</comment>
<dbReference type="GO" id="GO:0046872">
    <property type="term" value="F:metal ion binding"/>
    <property type="evidence" value="ECO:0007669"/>
    <property type="project" value="UniProtKB-UniRule"/>
</dbReference>
<evidence type="ECO:0000313" key="16">
    <source>
        <dbReference type="Proteomes" id="UP000694843"/>
    </source>
</evidence>
<evidence type="ECO:0000256" key="8">
    <source>
        <dbReference type="ARBA" id="ARBA00022989"/>
    </source>
</evidence>
<keyword evidence="8 11" id="KW-1133">Transmembrane helix</keyword>
<dbReference type="InterPro" id="IPR027995">
    <property type="entry name" value="Galactosyl_T_N"/>
</dbReference>
<dbReference type="InterPro" id="IPR003859">
    <property type="entry name" value="Galactosyl_T"/>
</dbReference>
<comment type="cofactor">
    <cofactor evidence="11">
        <name>Mn(2+)</name>
        <dbReference type="ChEBI" id="CHEBI:29035"/>
    </cofactor>
</comment>
<dbReference type="OrthoDB" id="10038994at2759"/>
<dbReference type="PANTHER" id="PTHR19300">
    <property type="entry name" value="BETA-1,4-GALACTOSYLTRANSFERASE"/>
    <property type="match status" value="1"/>
</dbReference>
<dbReference type="UniPathway" id="UPA00378"/>
<feature type="transmembrane region" description="Helical" evidence="11">
    <location>
        <begin position="79"/>
        <end position="99"/>
    </location>
</feature>
<feature type="chain" id="PRO_5034154110" description="Beta-1,4-N-acetylgalactosaminyltransferase" evidence="13">
    <location>
        <begin position="20"/>
        <end position="487"/>
    </location>
</feature>
<dbReference type="SUPFAM" id="SSF53448">
    <property type="entry name" value="Nucleotide-diphospho-sugar transferases"/>
    <property type="match status" value="1"/>
</dbReference>
<reference evidence="17" key="1">
    <citation type="submission" date="2025-08" db="UniProtKB">
        <authorList>
            <consortium name="RefSeq"/>
        </authorList>
    </citation>
    <scope>IDENTIFICATION</scope>
    <source>
        <tissue evidence="17">Whole organism</tissue>
    </source>
</reference>
<keyword evidence="5 11" id="KW-0808">Transferase</keyword>
<dbReference type="PANTHER" id="PTHR19300:SF57">
    <property type="entry name" value="BETA-1,4-N-ACETYLGALACTOSAMINYLTRANSFERASE"/>
    <property type="match status" value="1"/>
</dbReference>
<keyword evidence="11" id="KW-0464">Manganese</keyword>
<evidence type="ECO:0000313" key="17">
    <source>
        <dbReference type="RefSeq" id="XP_018021632.1"/>
    </source>
</evidence>
<evidence type="ECO:0000259" key="15">
    <source>
        <dbReference type="Pfam" id="PF13733"/>
    </source>
</evidence>
<evidence type="ECO:0000256" key="2">
    <source>
        <dbReference type="ARBA" id="ARBA00004922"/>
    </source>
</evidence>
<dbReference type="InterPro" id="IPR029044">
    <property type="entry name" value="Nucleotide-diphossugar_trans"/>
</dbReference>
<dbReference type="PRINTS" id="PR02050">
    <property type="entry name" value="B14GALTRFASE"/>
</dbReference>
<evidence type="ECO:0000259" key="14">
    <source>
        <dbReference type="Pfam" id="PF02709"/>
    </source>
</evidence>
<keyword evidence="6 11" id="KW-0812">Transmembrane</keyword>
<evidence type="ECO:0000256" key="10">
    <source>
        <dbReference type="ARBA" id="ARBA00023180"/>
    </source>
</evidence>
<keyword evidence="9 11" id="KW-0472">Membrane</keyword>
<dbReference type="AlphaFoldDB" id="A0A8B7P6Y2"/>
<feature type="region of interest" description="Disordered" evidence="12">
    <location>
        <begin position="115"/>
        <end position="145"/>
    </location>
</feature>
<keyword evidence="4 11" id="KW-0328">Glycosyltransferase</keyword>
<dbReference type="InterPro" id="IPR027791">
    <property type="entry name" value="Galactosyl_T_C"/>
</dbReference>
<dbReference type="EC" id="2.4.1.-" evidence="11"/>
<keyword evidence="11" id="KW-0479">Metal-binding</keyword>
<keyword evidence="10 11" id="KW-0325">Glycoprotein</keyword>
<feature type="compositionally biased region" description="Basic and acidic residues" evidence="12">
    <location>
        <begin position="121"/>
        <end position="132"/>
    </location>
</feature>
<evidence type="ECO:0000256" key="13">
    <source>
        <dbReference type="SAM" id="SignalP"/>
    </source>
</evidence>
<dbReference type="GO" id="GO:0006688">
    <property type="term" value="P:glycosphingolipid biosynthetic process"/>
    <property type="evidence" value="ECO:0007669"/>
    <property type="project" value="TreeGrafter"/>
</dbReference>
<evidence type="ECO:0000256" key="9">
    <source>
        <dbReference type="ARBA" id="ARBA00023136"/>
    </source>
</evidence>
<dbReference type="RefSeq" id="XP_018021632.1">
    <property type="nucleotide sequence ID" value="XM_018166143.1"/>
</dbReference>
<evidence type="ECO:0000256" key="5">
    <source>
        <dbReference type="ARBA" id="ARBA00022679"/>
    </source>
</evidence>
<dbReference type="Gene3D" id="3.90.550.10">
    <property type="entry name" value="Spore Coat Polysaccharide Biosynthesis Protein SpsA, Chain A"/>
    <property type="match status" value="1"/>
</dbReference>
<evidence type="ECO:0000256" key="6">
    <source>
        <dbReference type="ARBA" id="ARBA00022692"/>
    </source>
</evidence>
<accession>A0A8B7P6Y2</accession>
<organism evidence="16 17">
    <name type="scientific">Hyalella azteca</name>
    <name type="common">Amphipod</name>
    <dbReference type="NCBI Taxonomy" id="294128"/>
    <lineage>
        <taxon>Eukaryota</taxon>
        <taxon>Metazoa</taxon>
        <taxon>Ecdysozoa</taxon>
        <taxon>Arthropoda</taxon>
        <taxon>Crustacea</taxon>
        <taxon>Multicrustacea</taxon>
        <taxon>Malacostraca</taxon>
        <taxon>Eumalacostraca</taxon>
        <taxon>Peracarida</taxon>
        <taxon>Amphipoda</taxon>
        <taxon>Senticaudata</taxon>
        <taxon>Talitrida</taxon>
        <taxon>Talitroidea</taxon>
        <taxon>Hyalellidae</taxon>
        <taxon>Hyalella</taxon>
    </lineage>
</organism>
<name>A0A8B7P6Y2_HYAAZ</name>
<feature type="signal peptide" evidence="13">
    <location>
        <begin position="1"/>
        <end position="19"/>
    </location>
</feature>
<evidence type="ECO:0000256" key="3">
    <source>
        <dbReference type="ARBA" id="ARBA00005735"/>
    </source>
</evidence>
<dbReference type="GO" id="GO:0005794">
    <property type="term" value="C:Golgi apparatus"/>
    <property type="evidence" value="ECO:0007669"/>
    <property type="project" value="TreeGrafter"/>
</dbReference>
<dbReference type="GO" id="GO:0005975">
    <property type="term" value="P:carbohydrate metabolic process"/>
    <property type="evidence" value="ECO:0007669"/>
    <property type="project" value="InterPro"/>
</dbReference>
<dbReference type="GO" id="GO:0033842">
    <property type="term" value="F:N-acetyl-beta-glucosaminyl-derivative 4-beta-N-acetylgalactosaminyltransferase activity"/>
    <property type="evidence" value="ECO:0007669"/>
    <property type="project" value="TreeGrafter"/>
</dbReference>
<gene>
    <name evidence="17" type="primary">LOC108677847</name>
</gene>
<feature type="domain" description="Galactosyltransferase C-terminal" evidence="14">
    <location>
        <begin position="354"/>
        <end position="430"/>
    </location>
</feature>
<dbReference type="GO" id="GO:0008378">
    <property type="term" value="F:galactosyltransferase activity"/>
    <property type="evidence" value="ECO:0007669"/>
    <property type="project" value="TreeGrafter"/>
</dbReference>
<keyword evidence="16" id="KW-1185">Reference proteome</keyword>
<dbReference type="Pfam" id="PF02709">
    <property type="entry name" value="Glyco_transf_7C"/>
    <property type="match status" value="1"/>
</dbReference>
<dbReference type="KEGG" id="hazt:108677847"/>
<keyword evidence="13" id="KW-0732">Signal</keyword>
<keyword evidence="7 11" id="KW-0735">Signal-anchor</keyword>
<evidence type="ECO:0000256" key="7">
    <source>
        <dbReference type="ARBA" id="ARBA00022968"/>
    </source>
</evidence>
<evidence type="ECO:0000256" key="12">
    <source>
        <dbReference type="SAM" id="MobiDB-lite"/>
    </source>
</evidence>
<dbReference type="GeneID" id="108677847"/>
<evidence type="ECO:0000256" key="11">
    <source>
        <dbReference type="RuleBase" id="RU368121"/>
    </source>
</evidence>
<comment type="similarity">
    <text evidence="3 11">Belongs to the glycosyltransferase 7 family.</text>
</comment>
<dbReference type="Pfam" id="PF13733">
    <property type="entry name" value="Glyco_transf_7N"/>
    <property type="match status" value="1"/>
</dbReference>
<feature type="domain" description="Galactosyltransferase N-terminal" evidence="15">
    <location>
        <begin position="217"/>
        <end position="348"/>
    </location>
</feature>
<protein>
    <recommendedName>
        <fullName evidence="11">Beta-1,4-N-acetylgalactosaminyltransferase</fullName>
        <ecNumber evidence="11">2.4.1.-</ecNumber>
    </recommendedName>
    <alternativeName>
        <fullName evidence="11">Beta-4-GalNAcT</fullName>
    </alternativeName>
</protein>
<feature type="region of interest" description="Disordered" evidence="12">
    <location>
        <begin position="179"/>
        <end position="211"/>
    </location>
</feature>
<evidence type="ECO:0000256" key="4">
    <source>
        <dbReference type="ARBA" id="ARBA00022676"/>
    </source>
</evidence>
<sequence>MTIKLLVFSLLVVVKETLGSSSKYISAPVPVETLLALGVASKNYSGVNDVLCALRAALDGIPYPTLHCFGGGHVRCSRIVLLLLVLLVLLVLESALFYATTAPLYSIEPSSTASVKNSEQSLKKERDSHRSSEIPPPPSSETLGDASARLQDINNNSDRTIYTQIIGINDIKIDHSVNNSGSSIPEGDLDRKSNNKSGNLTGEEPNLSAVSGEPLPCLNVLPNLGGPVAVDTSSADLAEEERRHPELLLGGRWRPVECQARQKVAIIIPYRSRASQLPIFMRHMHPFLQKQLLDYGIFVVEQAGNESFNRGMLMNIGALESVKLCPCECLIFHDIDLLPEDDRNLYACREQPLHLSVAYNTFNYKLPYEDFFGGVNAILVGHFRQVNGFSNKFWGWGGEDDDLANRIKYHGLSISRNPANISRYTMIKHEKEKPNPHRFEMVRSGQGRFTSDGLNSVQYRVLDVQPRRLYTWIYVGVKPPRGTAAFV</sequence>